<evidence type="ECO:0000256" key="1">
    <source>
        <dbReference type="SAM" id="SignalP"/>
    </source>
</evidence>
<feature type="chain" id="PRO_5027574799" evidence="1">
    <location>
        <begin position="19"/>
        <end position="146"/>
    </location>
</feature>
<dbReference type="AlphaFoldDB" id="A0A7C4RVB6"/>
<comment type="caution">
    <text evidence="2">The sequence shown here is derived from an EMBL/GenBank/DDBJ whole genome shotgun (WGS) entry which is preliminary data.</text>
</comment>
<organism evidence="2">
    <name type="scientific">Fervidobacterium thailandense</name>
    <dbReference type="NCBI Taxonomy" id="1008305"/>
    <lineage>
        <taxon>Bacteria</taxon>
        <taxon>Thermotogati</taxon>
        <taxon>Thermotogota</taxon>
        <taxon>Thermotogae</taxon>
        <taxon>Thermotogales</taxon>
        <taxon>Fervidobacteriaceae</taxon>
        <taxon>Fervidobacterium</taxon>
    </lineage>
</organism>
<accession>A0A7C4RVB6</accession>
<name>A0A7C4RVB6_9BACT</name>
<gene>
    <name evidence="2" type="ORF">ENT77_01905</name>
</gene>
<sequence>MKKLLVLSLLAVAFLVFAAGDVRIPFTNNRATWSQTLNFAVRQYIRVIWEYDETAPVMVDETTKVASVGTLTFQSNKRFSVFYSTGSLPEGVGIGSVKIGTVTIGNSEGSATPVTNKTLSGNFTVEFWSLPDQDFTIRIDFNFIAM</sequence>
<dbReference type="EMBL" id="DSZY01000010">
    <property type="protein sequence ID" value="HGU39942.1"/>
    <property type="molecule type" value="Genomic_DNA"/>
</dbReference>
<keyword evidence="1" id="KW-0732">Signal</keyword>
<feature type="signal peptide" evidence="1">
    <location>
        <begin position="1"/>
        <end position="18"/>
    </location>
</feature>
<proteinExistence type="predicted"/>
<evidence type="ECO:0000313" key="2">
    <source>
        <dbReference type="EMBL" id="HGU39942.1"/>
    </source>
</evidence>
<protein>
    <submittedName>
        <fullName evidence="2">Uncharacterized protein</fullName>
    </submittedName>
</protein>
<reference evidence="2" key="1">
    <citation type="journal article" date="2020" name="mSystems">
        <title>Genome- and Community-Level Interaction Insights into Carbon Utilization and Element Cycling Functions of Hydrothermarchaeota in Hydrothermal Sediment.</title>
        <authorList>
            <person name="Zhou Z."/>
            <person name="Liu Y."/>
            <person name="Xu W."/>
            <person name="Pan J."/>
            <person name="Luo Z.H."/>
            <person name="Li M."/>
        </authorList>
    </citation>
    <scope>NUCLEOTIDE SEQUENCE [LARGE SCALE GENOMIC DNA]</scope>
    <source>
        <strain evidence="2">SpSt-609</strain>
    </source>
</reference>